<dbReference type="PANTHER" id="PTHR48025">
    <property type="entry name" value="OS02G0815200 PROTEIN"/>
    <property type="match status" value="1"/>
</dbReference>
<dbReference type="InterPro" id="IPR012677">
    <property type="entry name" value="Nucleotide-bd_a/b_plait_sf"/>
</dbReference>
<dbReference type="GO" id="GO:0003729">
    <property type="term" value="F:mRNA binding"/>
    <property type="evidence" value="ECO:0007669"/>
    <property type="project" value="TreeGrafter"/>
</dbReference>
<dbReference type="EMBL" id="JAIWQS010000009">
    <property type="protein sequence ID" value="KAJ8754410.1"/>
    <property type="molecule type" value="Genomic_DNA"/>
</dbReference>
<dbReference type="PANTHER" id="PTHR48025:SF6">
    <property type="entry name" value="RRM DOMAIN-CONTAINING PROTEIN"/>
    <property type="match status" value="1"/>
</dbReference>
<feature type="compositionally biased region" description="Basic and acidic residues" evidence="3">
    <location>
        <begin position="263"/>
        <end position="274"/>
    </location>
</feature>
<feature type="region of interest" description="Disordered" evidence="3">
    <location>
        <begin position="263"/>
        <end position="287"/>
    </location>
</feature>
<protein>
    <recommendedName>
        <fullName evidence="4">RRM domain-containing protein</fullName>
    </recommendedName>
</protein>
<dbReference type="Proteomes" id="UP001159364">
    <property type="component" value="Linkage Group LG09"/>
</dbReference>
<evidence type="ECO:0000313" key="5">
    <source>
        <dbReference type="EMBL" id="KAJ8754410.1"/>
    </source>
</evidence>
<reference evidence="5 6" key="1">
    <citation type="submission" date="2021-09" db="EMBL/GenBank/DDBJ databases">
        <title>Genomic insights and catalytic innovation underlie evolution of tropane alkaloids biosynthesis.</title>
        <authorList>
            <person name="Wang Y.-J."/>
            <person name="Tian T."/>
            <person name="Huang J.-P."/>
            <person name="Huang S.-X."/>
        </authorList>
    </citation>
    <scope>NUCLEOTIDE SEQUENCE [LARGE SCALE GENOMIC DNA]</scope>
    <source>
        <strain evidence="5">KIB-2018</strain>
        <tissue evidence="5">Leaf</tissue>
    </source>
</reference>
<dbReference type="InterPro" id="IPR050502">
    <property type="entry name" value="Euk_RNA-bind_prot"/>
</dbReference>
<feature type="domain" description="RRM" evidence="4">
    <location>
        <begin position="188"/>
        <end position="266"/>
    </location>
</feature>
<dbReference type="InterPro" id="IPR035979">
    <property type="entry name" value="RBD_domain_sf"/>
</dbReference>
<dbReference type="AlphaFoldDB" id="A0AAV8SR50"/>
<dbReference type="GO" id="GO:1901259">
    <property type="term" value="P:chloroplast rRNA processing"/>
    <property type="evidence" value="ECO:0007669"/>
    <property type="project" value="TreeGrafter"/>
</dbReference>
<keyword evidence="1 2" id="KW-0694">RNA-binding</keyword>
<dbReference type="Pfam" id="PF00076">
    <property type="entry name" value="RRM_1"/>
    <property type="match status" value="2"/>
</dbReference>
<sequence length="287" mass="31788">MAALQAALSTFSFDPFVSSSSSKLLSSSKPLLLSLKAPIPVCGRLFLNNFPLYSEISNCSTSRKLWFKLCSAAHEITVETKTEQTQEENQKRKLFVLNLPWSCTVADIKELFGRCGAVSDVEVIKQKSGRSRGFSFVTMSSGEEAQAAIDKFDSYEVSGRIIRVQFAKRLKKFPPPSQPGVSGGETRHKLYVSNLAWKVRSGHLRDFFSANFKPVSSRVIFDSPSGRSAGYGFVSFGTREEAEAAISALDGKDLMGRPLRLKFSEKRDGESESEKQDEESPDVQREA</sequence>
<keyword evidence="6" id="KW-1185">Reference proteome</keyword>
<evidence type="ECO:0000256" key="2">
    <source>
        <dbReference type="PROSITE-ProRule" id="PRU00176"/>
    </source>
</evidence>
<evidence type="ECO:0000256" key="1">
    <source>
        <dbReference type="ARBA" id="ARBA00022884"/>
    </source>
</evidence>
<evidence type="ECO:0000313" key="6">
    <source>
        <dbReference type="Proteomes" id="UP001159364"/>
    </source>
</evidence>
<evidence type="ECO:0000259" key="4">
    <source>
        <dbReference type="PROSITE" id="PS50102"/>
    </source>
</evidence>
<dbReference type="Gene3D" id="3.30.70.330">
    <property type="match status" value="2"/>
</dbReference>
<dbReference type="SUPFAM" id="SSF54928">
    <property type="entry name" value="RNA-binding domain, RBD"/>
    <property type="match status" value="2"/>
</dbReference>
<dbReference type="InterPro" id="IPR000504">
    <property type="entry name" value="RRM_dom"/>
</dbReference>
<comment type="caution">
    <text evidence="5">The sequence shown here is derived from an EMBL/GenBank/DDBJ whole genome shotgun (WGS) entry which is preliminary data.</text>
</comment>
<organism evidence="5 6">
    <name type="scientific">Erythroxylum novogranatense</name>
    <dbReference type="NCBI Taxonomy" id="1862640"/>
    <lineage>
        <taxon>Eukaryota</taxon>
        <taxon>Viridiplantae</taxon>
        <taxon>Streptophyta</taxon>
        <taxon>Embryophyta</taxon>
        <taxon>Tracheophyta</taxon>
        <taxon>Spermatophyta</taxon>
        <taxon>Magnoliopsida</taxon>
        <taxon>eudicotyledons</taxon>
        <taxon>Gunneridae</taxon>
        <taxon>Pentapetalae</taxon>
        <taxon>rosids</taxon>
        <taxon>fabids</taxon>
        <taxon>Malpighiales</taxon>
        <taxon>Erythroxylaceae</taxon>
        <taxon>Erythroxylum</taxon>
    </lineage>
</organism>
<dbReference type="SMART" id="SM00360">
    <property type="entry name" value="RRM"/>
    <property type="match status" value="2"/>
</dbReference>
<feature type="domain" description="RRM" evidence="4">
    <location>
        <begin position="92"/>
        <end position="169"/>
    </location>
</feature>
<evidence type="ECO:0000256" key="3">
    <source>
        <dbReference type="SAM" id="MobiDB-lite"/>
    </source>
</evidence>
<gene>
    <name evidence="5" type="ORF">K2173_002861</name>
</gene>
<dbReference type="GO" id="GO:0009535">
    <property type="term" value="C:chloroplast thylakoid membrane"/>
    <property type="evidence" value="ECO:0007669"/>
    <property type="project" value="TreeGrafter"/>
</dbReference>
<accession>A0AAV8SR50</accession>
<proteinExistence type="predicted"/>
<name>A0AAV8SR50_9ROSI</name>
<dbReference type="PROSITE" id="PS50102">
    <property type="entry name" value="RRM"/>
    <property type="match status" value="2"/>
</dbReference>